<dbReference type="InterPro" id="IPR027417">
    <property type="entry name" value="P-loop_NTPase"/>
</dbReference>
<dbReference type="Proteomes" id="UP000251135">
    <property type="component" value="Unassembled WGS sequence"/>
</dbReference>
<dbReference type="PANTHER" id="PTHR32182:SF22">
    <property type="entry name" value="ATP-DEPENDENT ENDONUCLEASE, OLD FAMILY-RELATED"/>
    <property type="match status" value="1"/>
</dbReference>
<gene>
    <name evidence="2" type="ORF">B0174_09735</name>
</gene>
<reference evidence="2 3" key="1">
    <citation type="submission" date="2017-02" db="EMBL/GenBank/DDBJ databases">
        <title>Arcobacter caeni sp. nov, a new Arcobacter species isolated from reclaimed water.</title>
        <authorList>
            <person name="Figueras M.J."/>
            <person name="Perez-Cataluna A."/>
            <person name="Salas-Masso N."/>
        </authorList>
    </citation>
    <scope>NUCLEOTIDE SEQUENCE [LARGE SCALE GENOMIC DNA]</scope>
    <source>
        <strain evidence="2 3">RW17-10</strain>
    </source>
</reference>
<dbReference type="SUPFAM" id="SSF52540">
    <property type="entry name" value="P-loop containing nucleoside triphosphate hydrolases"/>
    <property type="match status" value="1"/>
</dbReference>
<dbReference type="GO" id="GO:0000731">
    <property type="term" value="P:DNA synthesis involved in DNA repair"/>
    <property type="evidence" value="ECO:0007669"/>
    <property type="project" value="TreeGrafter"/>
</dbReference>
<accession>A0A363CXE8</accession>
<protein>
    <recommendedName>
        <fullName evidence="1">ATPase AAA-type core domain-containing protein</fullName>
    </recommendedName>
</protein>
<evidence type="ECO:0000313" key="3">
    <source>
        <dbReference type="Proteomes" id="UP000251135"/>
    </source>
</evidence>
<dbReference type="Gene3D" id="3.40.50.300">
    <property type="entry name" value="P-loop containing nucleotide triphosphate hydrolases"/>
    <property type="match status" value="2"/>
</dbReference>
<dbReference type="Pfam" id="PF13304">
    <property type="entry name" value="AAA_21"/>
    <property type="match status" value="1"/>
</dbReference>
<name>A0A363CXE8_9BACT</name>
<dbReference type="EMBL" id="MUXE01000015">
    <property type="protein sequence ID" value="PUE63693.1"/>
    <property type="molecule type" value="Genomic_DNA"/>
</dbReference>
<dbReference type="RefSeq" id="WP_108560174.1">
    <property type="nucleotide sequence ID" value="NZ_MUXE01000015.1"/>
</dbReference>
<keyword evidence="3" id="KW-1185">Reference proteome</keyword>
<dbReference type="AlphaFoldDB" id="A0A363CXE8"/>
<dbReference type="OrthoDB" id="997844at2"/>
<dbReference type="GO" id="GO:0006302">
    <property type="term" value="P:double-strand break repair"/>
    <property type="evidence" value="ECO:0007669"/>
    <property type="project" value="TreeGrafter"/>
</dbReference>
<evidence type="ECO:0000259" key="1">
    <source>
        <dbReference type="Pfam" id="PF13304"/>
    </source>
</evidence>
<dbReference type="PANTHER" id="PTHR32182">
    <property type="entry name" value="DNA REPLICATION AND REPAIR PROTEIN RECF"/>
    <property type="match status" value="1"/>
</dbReference>
<feature type="domain" description="ATPase AAA-type core" evidence="1">
    <location>
        <begin position="289"/>
        <end position="467"/>
    </location>
</feature>
<dbReference type="GO" id="GO:0016887">
    <property type="term" value="F:ATP hydrolysis activity"/>
    <property type="evidence" value="ECO:0007669"/>
    <property type="project" value="InterPro"/>
</dbReference>
<sequence length="625" mass="74712">MELVYLWVEEYKNIKNQGFNFSPRFECEYKDGNLTICDKKKKECKDNEYLENFFGENINVTAIVGENGTGKSNVFEIIITLLTAINKSVNSESKVYMIFFKNDMYYYKTINMKKPNNEFEELSNENLDTFTMNFNYSLDYPKNNQVNFNDLYHKVDSYNTPIHLIPDKKFGQIDISNLNYLQNRTILKFTIQNNQTIQNIESFFIPIEFSLFINTDKIYEGLPNYNENDVQVESIRKENYTYLFKKDKQLIDKSQSKYTKYDLILLNNLYLIKKIYNILEIKGDILNDEELKKYILNYDWENNYQEIIKILDVNTYTSLFRNISNEKIEDSFKFRDFIFKKDDSYIFEFSQGNNYNIQKYKEILEYLPAWIDIKFYDEKKIDLDFLSYGQKILIRFIYTILYQLLKIKKTNKYSSINLFLDEIEIGLHPKWQKDYISLLLKVLTDYFKDEFKIFNIVCATHSPFILSDIPKENVIFLDKFDKKETKIKYPKLDIKGLENGNCINVSKHIELKTFGANIHTLLADGFFMTDGLMGEFAKSKINEIKDFYDTNKNLKKEDSNFESKKDEFKKNKKYFENIQKIIGEPFLKTVIKNYLDELEILFYGKKEFLNNEIKRLQDLQKSLND</sequence>
<comment type="caution">
    <text evidence="2">The sequence shown here is derived from an EMBL/GenBank/DDBJ whole genome shotgun (WGS) entry which is preliminary data.</text>
</comment>
<proteinExistence type="predicted"/>
<dbReference type="GO" id="GO:0005524">
    <property type="term" value="F:ATP binding"/>
    <property type="evidence" value="ECO:0007669"/>
    <property type="project" value="InterPro"/>
</dbReference>
<organism evidence="2 3">
    <name type="scientific">Arcobacter caeni</name>
    <dbReference type="NCBI Taxonomy" id="1912877"/>
    <lineage>
        <taxon>Bacteria</taxon>
        <taxon>Pseudomonadati</taxon>
        <taxon>Campylobacterota</taxon>
        <taxon>Epsilonproteobacteria</taxon>
        <taxon>Campylobacterales</taxon>
        <taxon>Arcobacteraceae</taxon>
        <taxon>Arcobacter</taxon>
    </lineage>
</organism>
<evidence type="ECO:0000313" key="2">
    <source>
        <dbReference type="EMBL" id="PUE63693.1"/>
    </source>
</evidence>
<dbReference type="InterPro" id="IPR003959">
    <property type="entry name" value="ATPase_AAA_core"/>
</dbReference>